<organism evidence="6 9">
    <name type="scientific">Arthrobacter bambusae</name>
    <dbReference type="NCBI Taxonomy" id="1338426"/>
    <lineage>
        <taxon>Bacteria</taxon>
        <taxon>Bacillati</taxon>
        <taxon>Actinomycetota</taxon>
        <taxon>Actinomycetes</taxon>
        <taxon>Micrococcales</taxon>
        <taxon>Micrococcaceae</taxon>
        <taxon>Arthrobacter</taxon>
    </lineage>
</organism>
<keyword evidence="1" id="KW-0808">Transferase</keyword>
<accession>A0AAW8DKL8</accession>
<dbReference type="PANTHER" id="PTHR24421:SF61">
    <property type="entry name" value="OXYGEN SENSOR HISTIDINE KINASE NREB"/>
    <property type="match status" value="1"/>
</dbReference>
<keyword evidence="4" id="KW-0812">Transmembrane</keyword>
<evidence type="ECO:0000256" key="3">
    <source>
        <dbReference type="ARBA" id="ARBA00023012"/>
    </source>
</evidence>
<dbReference type="RefSeq" id="WP_306961749.1">
    <property type="nucleotide sequence ID" value="NZ_JAUSRG010000006.1"/>
</dbReference>
<keyword evidence="8" id="KW-1185">Reference proteome</keyword>
<gene>
    <name evidence="6" type="ORF">J2S90_002584</name>
    <name evidence="7" type="ORF">J2S93_000054</name>
</gene>
<feature type="domain" description="Histidine kinase/HSP90-like ATPase" evidence="5">
    <location>
        <begin position="305"/>
        <end position="393"/>
    </location>
</feature>
<keyword evidence="2 6" id="KW-0418">Kinase</keyword>
<feature type="transmembrane region" description="Helical" evidence="4">
    <location>
        <begin position="52"/>
        <end position="70"/>
    </location>
</feature>
<reference evidence="6 8" key="1">
    <citation type="submission" date="2023-07" db="EMBL/GenBank/DDBJ databases">
        <title>Sorghum-associated microbial communities from plants grown in Nebraska, USA.</title>
        <authorList>
            <person name="Schachtman D."/>
        </authorList>
    </citation>
    <scope>NUCLEOTIDE SEQUENCE</scope>
    <source>
        <strain evidence="6">DS1006</strain>
        <strain evidence="7 8">DS1016</strain>
    </source>
</reference>
<keyword evidence="4" id="KW-0472">Membrane</keyword>
<dbReference type="PANTHER" id="PTHR24421">
    <property type="entry name" value="NITRATE/NITRITE SENSOR PROTEIN NARX-RELATED"/>
    <property type="match status" value="1"/>
</dbReference>
<protein>
    <submittedName>
        <fullName evidence="6">Signal transduction histidine kinase</fullName>
    </submittedName>
</protein>
<dbReference type="InterPro" id="IPR036890">
    <property type="entry name" value="HATPase_C_sf"/>
</dbReference>
<keyword evidence="4" id="KW-1133">Transmembrane helix</keyword>
<dbReference type="InterPro" id="IPR050482">
    <property type="entry name" value="Sensor_HK_TwoCompSys"/>
</dbReference>
<evidence type="ECO:0000256" key="1">
    <source>
        <dbReference type="ARBA" id="ARBA00022679"/>
    </source>
</evidence>
<dbReference type="Proteomes" id="UP001242995">
    <property type="component" value="Unassembled WGS sequence"/>
</dbReference>
<dbReference type="Gene3D" id="3.30.565.10">
    <property type="entry name" value="Histidine kinase-like ATPase, C-terminal domain"/>
    <property type="match status" value="1"/>
</dbReference>
<feature type="transmembrane region" description="Helical" evidence="4">
    <location>
        <begin position="162"/>
        <end position="179"/>
    </location>
</feature>
<dbReference type="CDD" id="cd16917">
    <property type="entry name" value="HATPase_UhpB-NarQ-NarX-like"/>
    <property type="match status" value="1"/>
</dbReference>
<feature type="transmembrane region" description="Helical" evidence="4">
    <location>
        <begin position="76"/>
        <end position="97"/>
    </location>
</feature>
<sequence>MRVFVAVPTGVSARDTHKLIGRGISAFALLLLLQTFGQILNQMQWTADWWEAVFMWAFLGLLVVFVAASVRGRGLTWSAAALSELVLFGLLLWPLAVPPSVPATIGTPWLWAMINVGAVWCTFAFGTVTGCVYAIFIGGVFAVIRTMPQAASASLPVALEDAAFSTVMGLIICVTIGILRHAADRVDTAAEAAIVQYREAAAETAVSNERLRLDALLHDSVMTVLITAAQSASPRERQASAKLAVSALERLDQQGDESPDTAPATITELAARIRFTVDDGVEDPEVSVNYVSPEHLVLPGDIVRAVFEATTEAVKNAARHSGATRCDVRLTGHKSGDSTRVAVSIKDNGAGFNPELVSDRRLGIRVSIVGRLDAVGGTASVISAPGAGTEVRLAWAGAAS</sequence>
<dbReference type="GO" id="GO:0000160">
    <property type="term" value="P:phosphorelay signal transduction system"/>
    <property type="evidence" value="ECO:0007669"/>
    <property type="project" value="UniProtKB-KW"/>
</dbReference>
<evidence type="ECO:0000313" key="9">
    <source>
        <dbReference type="Proteomes" id="UP001242995"/>
    </source>
</evidence>
<dbReference type="GO" id="GO:0016301">
    <property type="term" value="F:kinase activity"/>
    <property type="evidence" value="ECO:0007669"/>
    <property type="project" value="UniProtKB-KW"/>
</dbReference>
<comment type="caution">
    <text evidence="6">The sequence shown here is derived from an EMBL/GenBank/DDBJ whole genome shotgun (WGS) entry which is preliminary data.</text>
</comment>
<dbReference type="EMBL" id="JAUSRG010000006">
    <property type="protein sequence ID" value="MDP9905613.1"/>
    <property type="molecule type" value="Genomic_DNA"/>
</dbReference>
<proteinExistence type="predicted"/>
<dbReference type="SUPFAM" id="SSF55874">
    <property type="entry name" value="ATPase domain of HSP90 chaperone/DNA topoisomerase II/histidine kinase"/>
    <property type="match status" value="1"/>
</dbReference>
<dbReference type="EMBL" id="JAUSTF010000001">
    <property type="protein sequence ID" value="MDQ0178647.1"/>
    <property type="molecule type" value="Genomic_DNA"/>
</dbReference>
<name>A0AAW8DKL8_9MICC</name>
<evidence type="ECO:0000259" key="5">
    <source>
        <dbReference type="Pfam" id="PF02518"/>
    </source>
</evidence>
<evidence type="ECO:0000256" key="4">
    <source>
        <dbReference type="SAM" id="Phobius"/>
    </source>
</evidence>
<feature type="transmembrane region" description="Helical" evidence="4">
    <location>
        <begin position="109"/>
        <end position="142"/>
    </location>
</feature>
<evidence type="ECO:0000256" key="2">
    <source>
        <dbReference type="ARBA" id="ARBA00022777"/>
    </source>
</evidence>
<feature type="transmembrane region" description="Helical" evidence="4">
    <location>
        <begin position="20"/>
        <end position="40"/>
    </location>
</feature>
<dbReference type="Proteomes" id="UP001230951">
    <property type="component" value="Unassembled WGS sequence"/>
</dbReference>
<evidence type="ECO:0000313" key="8">
    <source>
        <dbReference type="Proteomes" id="UP001230951"/>
    </source>
</evidence>
<dbReference type="Pfam" id="PF02518">
    <property type="entry name" value="HATPase_c"/>
    <property type="match status" value="1"/>
</dbReference>
<evidence type="ECO:0000313" key="7">
    <source>
        <dbReference type="EMBL" id="MDQ0178647.1"/>
    </source>
</evidence>
<dbReference type="AlphaFoldDB" id="A0AAW8DKL8"/>
<keyword evidence="3" id="KW-0902">Two-component regulatory system</keyword>
<evidence type="ECO:0000313" key="6">
    <source>
        <dbReference type="EMBL" id="MDP9905613.1"/>
    </source>
</evidence>
<dbReference type="InterPro" id="IPR003594">
    <property type="entry name" value="HATPase_dom"/>
</dbReference>